<evidence type="ECO:0008006" key="4">
    <source>
        <dbReference type="Google" id="ProtNLM"/>
    </source>
</evidence>
<organism evidence="2 3">
    <name type="scientific">Lysobacter arvi</name>
    <dbReference type="NCBI Taxonomy" id="3038776"/>
    <lineage>
        <taxon>Bacteria</taxon>
        <taxon>Pseudomonadati</taxon>
        <taxon>Pseudomonadota</taxon>
        <taxon>Gammaproteobacteria</taxon>
        <taxon>Lysobacterales</taxon>
        <taxon>Lysobacteraceae</taxon>
        <taxon>Lysobacter</taxon>
    </lineage>
</organism>
<name>A0ABU1CDU7_9GAMM</name>
<evidence type="ECO:0000313" key="3">
    <source>
        <dbReference type="Proteomes" id="UP001233535"/>
    </source>
</evidence>
<protein>
    <recommendedName>
        <fullName evidence="4">Outer membrane protein beta-barrel domain-containing protein</fullName>
    </recommendedName>
</protein>
<accession>A0ABU1CDU7</accession>
<evidence type="ECO:0000313" key="2">
    <source>
        <dbReference type="EMBL" id="MDR0183351.1"/>
    </source>
</evidence>
<comment type="caution">
    <text evidence="2">The sequence shown here is derived from an EMBL/GenBank/DDBJ whole genome shotgun (WGS) entry which is preliminary data.</text>
</comment>
<sequence length="203" mass="22046">MKKIALALALAAAPFLANASEANGIGYNYVQLDYLYQDGDGLYPNGGVLSGSYSFNDNIFATASYGESSDTVFHTRYKNESWSLGLGLNAAIGSRADWVSQIAYVDSDLSIRAHDSFWHCSPDCRDGENLRGGKISTGVMGRITDQLTANAYLGYEDYDHGYEGNYFADFGVVYAFNKTWGLHAGLNLAEGVDTYTVGVRASF</sequence>
<feature type="chain" id="PRO_5047021833" description="Outer membrane protein beta-barrel domain-containing protein" evidence="1">
    <location>
        <begin position="20"/>
        <end position="203"/>
    </location>
</feature>
<gene>
    <name evidence="2" type="ORF">P8609_10305</name>
</gene>
<proteinExistence type="predicted"/>
<dbReference type="EMBL" id="JARUHG010000003">
    <property type="protein sequence ID" value="MDR0183351.1"/>
    <property type="molecule type" value="Genomic_DNA"/>
</dbReference>
<feature type="signal peptide" evidence="1">
    <location>
        <begin position="1"/>
        <end position="19"/>
    </location>
</feature>
<evidence type="ECO:0000256" key="1">
    <source>
        <dbReference type="SAM" id="SignalP"/>
    </source>
</evidence>
<reference evidence="2 3" key="1">
    <citation type="submission" date="2023-04" db="EMBL/GenBank/DDBJ databases">
        <title>Lysobacter sp. strain UC isolated from soil sample.</title>
        <authorList>
            <person name="Choksket S."/>
            <person name="Harshvardhan F."/>
            <person name="Rana R."/>
            <person name="Patil P.B."/>
            <person name="Korpole S."/>
        </authorList>
    </citation>
    <scope>NUCLEOTIDE SEQUENCE [LARGE SCALE GENOMIC DNA]</scope>
    <source>
        <strain evidence="2 3">UC</strain>
    </source>
</reference>
<dbReference type="RefSeq" id="WP_309262512.1">
    <property type="nucleotide sequence ID" value="NZ_JARUHG010000003.1"/>
</dbReference>
<keyword evidence="1" id="KW-0732">Signal</keyword>
<keyword evidence="3" id="KW-1185">Reference proteome</keyword>
<dbReference type="Proteomes" id="UP001233535">
    <property type="component" value="Unassembled WGS sequence"/>
</dbReference>